<keyword evidence="3" id="KW-1185">Reference proteome</keyword>
<dbReference type="AlphaFoldDB" id="A0A6P1M4I4"/>
<protein>
    <submittedName>
        <fullName evidence="2">Uncharacterized protein</fullName>
    </submittedName>
</protein>
<name>A0A6P1M4I4_9BACT</name>
<sequence length="119" mass="13700">MKMDINKAKKTIAFLRSKRMSWKTESDLIIAVQATHSLTILTWQMMFYSVMVIMTPLYEISGLWQSLIVVMMTVGVAASIIARKTIKIRDLMLRERAFSLKQIEANQKVELTENPGDDF</sequence>
<feature type="transmembrane region" description="Helical" evidence="1">
    <location>
        <begin position="28"/>
        <end position="51"/>
    </location>
</feature>
<dbReference type="EMBL" id="CP047593">
    <property type="protein sequence ID" value="QHI68747.1"/>
    <property type="molecule type" value="Genomic_DNA"/>
</dbReference>
<dbReference type="RefSeq" id="WP_160627359.1">
    <property type="nucleotide sequence ID" value="NZ_CP047593.1"/>
</dbReference>
<gene>
    <name evidence="2" type="ORF">GT409_04545</name>
</gene>
<keyword evidence="1" id="KW-0472">Membrane</keyword>
<evidence type="ECO:0000313" key="2">
    <source>
        <dbReference type="EMBL" id="QHI68747.1"/>
    </source>
</evidence>
<keyword evidence="1" id="KW-1133">Transmembrane helix</keyword>
<dbReference type="Proteomes" id="UP000464954">
    <property type="component" value="Chromosome"/>
</dbReference>
<keyword evidence="1" id="KW-0812">Transmembrane</keyword>
<feature type="transmembrane region" description="Helical" evidence="1">
    <location>
        <begin position="63"/>
        <end position="82"/>
    </location>
</feature>
<proteinExistence type="predicted"/>
<reference evidence="2 3" key="1">
    <citation type="submission" date="2020-01" db="EMBL/GenBank/DDBJ databases">
        <title>Ponticoccus aerotolerans gen. nov., sp. nov., an anaerobic bacterium and proposal of Ponticoccusceae fam. nov., Ponticoccusles ord. nov. and Ponticoccuse classis nov. in the phylum Kiritimatiellaeota.</title>
        <authorList>
            <person name="Zhou L.Y."/>
            <person name="Du Z.J."/>
        </authorList>
    </citation>
    <scope>NUCLEOTIDE SEQUENCE [LARGE SCALE GENOMIC DNA]</scope>
    <source>
        <strain evidence="2 3">S-5007</strain>
    </source>
</reference>
<evidence type="ECO:0000256" key="1">
    <source>
        <dbReference type="SAM" id="Phobius"/>
    </source>
</evidence>
<accession>A0A6P1M4I4</accession>
<organism evidence="2 3">
    <name type="scientific">Tichowtungia aerotolerans</name>
    <dbReference type="NCBI Taxonomy" id="2697043"/>
    <lineage>
        <taxon>Bacteria</taxon>
        <taxon>Pseudomonadati</taxon>
        <taxon>Kiritimatiellota</taxon>
        <taxon>Tichowtungiia</taxon>
        <taxon>Tichowtungiales</taxon>
        <taxon>Tichowtungiaceae</taxon>
        <taxon>Tichowtungia</taxon>
    </lineage>
</organism>
<evidence type="ECO:0000313" key="3">
    <source>
        <dbReference type="Proteomes" id="UP000464954"/>
    </source>
</evidence>
<dbReference type="KEGG" id="taer:GT409_04545"/>